<protein>
    <recommendedName>
        <fullName evidence="1">N-acetyltransferase domain-containing protein</fullName>
    </recommendedName>
</protein>
<evidence type="ECO:0000259" key="1">
    <source>
        <dbReference type="PROSITE" id="PS51186"/>
    </source>
</evidence>
<accession>A0A917CYU5</accession>
<reference evidence="2" key="2">
    <citation type="submission" date="2020-09" db="EMBL/GenBank/DDBJ databases">
        <authorList>
            <person name="Sun Q."/>
            <person name="Zhou Y."/>
        </authorList>
    </citation>
    <scope>NUCLEOTIDE SEQUENCE</scope>
    <source>
        <strain evidence="2">CGMCC 1.12181</strain>
    </source>
</reference>
<dbReference type="AlphaFoldDB" id="A0A917CYU5"/>
<reference evidence="2" key="1">
    <citation type="journal article" date="2014" name="Int. J. Syst. Evol. Microbiol.">
        <title>Complete genome sequence of Corynebacterium casei LMG S-19264T (=DSM 44701T), isolated from a smear-ripened cheese.</title>
        <authorList>
            <consortium name="US DOE Joint Genome Institute (JGI-PGF)"/>
            <person name="Walter F."/>
            <person name="Albersmeier A."/>
            <person name="Kalinowski J."/>
            <person name="Ruckert C."/>
        </authorList>
    </citation>
    <scope>NUCLEOTIDE SEQUENCE</scope>
    <source>
        <strain evidence="2">CGMCC 1.12181</strain>
    </source>
</reference>
<dbReference type="EMBL" id="BMEO01000015">
    <property type="protein sequence ID" value="GGG02056.1"/>
    <property type="molecule type" value="Genomic_DNA"/>
</dbReference>
<comment type="caution">
    <text evidence="2">The sequence shown here is derived from an EMBL/GenBank/DDBJ whole genome shotgun (WGS) entry which is preliminary data.</text>
</comment>
<proteinExistence type="predicted"/>
<feature type="domain" description="N-acetyltransferase" evidence="1">
    <location>
        <begin position="7"/>
        <end position="155"/>
    </location>
</feature>
<dbReference type="Pfam" id="PF00583">
    <property type="entry name" value="Acetyltransf_1"/>
    <property type="match status" value="1"/>
</dbReference>
<name>A0A917CYU5_9GAMM</name>
<dbReference type="Gene3D" id="3.40.630.30">
    <property type="match status" value="1"/>
</dbReference>
<dbReference type="InterPro" id="IPR016181">
    <property type="entry name" value="Acyl_CoA_acyltransferase"/>
</dbReference>
<dbReference type="GO" id="GO:0016747">
    <property type="term" value="F:acyltransferase activity, transferring groups other than amino-acyl groups"/>
    <property type="evidence" value="ECO:0007669"/>
    <property type="project" value="InterPro"/>
</dbReference>
<evidence type="ECO:0000313" key="3">
    <source>
        <dbReference type="Proteomes" id="UP000605253"/>
    </source>
</evidence>
<dbReference type="Proteomes" id="UP000605253">
    <property type="component" value="Unassembled WGS sequence"/>
</dbReference>
<dbReference type="InterPro" id="IPR000182">
    <property type="entry name" value="GNAT_dom"/>
</dbReference>
<gene>
    <name evidence="2" type="ORF">GCM10011365_24050</name>
</gene>
<evidence type="ECO:0000313" key="2">
    <source>
        <dbReference type="EMBL" id="GGG02056.1"/>
    </source>
</evidence>
<keyword evidence="3" id="KW-1185">Reference proteome</keyword>
<dbReference type="RefSeq" id="WP_188366008.1">
    <property type="nucleotide sequence ID" value="NZ_BMEO01000015.1"/>
</dbReference>
<organism evidence="2 3">
    <name type="scientific">Marinicella pacifica</name>
    <dbReference type="NCBI Taxonomy" id="1171543"/>
    <lineage>
        <taxon>Bacteria</taxon>
        <taxon>Pseudomonadati</taxon>
        <taxon>Pseudomonadota</taxon>
        <taxon>Gammaproteobacteria</taxon>
        <taxon>Lysobacterales</taxon>
        <taxon>Marinicellaceae</taxon>
        <taxon>Marinicella</taxon>
    </lineage>
</organism>
<sequence>MNRPSPYKIRRAQVADFLQIAALDRVGWQQNKAADYIPDGEHLWRFFVAYSAVFVAEHDEKIIGFANVFRANDKAIFVLLKVVVDRKFRGQGVGQGLFSQVVKECDRHGFACLTTVDPENNSMLHVCQKFGFTEKEYKAGYYRPEEHRYVLKRYPSR</sequence>
<dbReference type="SUPFAM" id="SSF55729">
    <property type="entry name" value="Acyl-CoA N-acyltransferases (Nat)"/>
    <property type="match status" value="1"/>
</dbReference>
<dbReference type="CDD" id="cd04301">
    <property type="entry name" value="NAT_SF"/>
    <property type="match status" value="1"/>
</dbReference>
<dbReference type="PROSITE" id="PS51186">
    <property type="entry name" value="GNAT"/>
    <property type="match status" value="1"/>
</dbReference>